<dbReference type="PANTHER" id="PTHR40943">
    <property type="entry name" value="CYTOPLASMIC PROTEIN-RELATED"/>
    <property type="match status" value="1"/>
</dbReference>
<dbReference type="CDD" id="cd02227">
    <property type="entry name" value="cupin_TM1112-like"/>
    <property type="match status" value="1"/>
</dbReference>
<dbReference type="Pfam" id="PF05899">
    <property type="entry name" value="Cupin_3"/>
    <property type="match status" value="1"/>
</dbReference>
<accession>A0A2P5TPE7</accession>
<sequence length="123" mass="14160">MPVTIDKVVAFSHHPLAPTASEPPPERRFEGTPKQGTANYFTDSTRQLDAGFWESEPGKWHAVSERNEFCYILEGHVRIADEQGNSKDFRKGDAFMIPYGFKGTWQILEFTKKYYVIFVPESR</sequence>
<gene>
    <name evidence="3" type="ORF">UN63_04485</name>
</gene>
<feature type="region of interest" description="Disordered" evidence="1">
    <location>
        <begin position="14"/>
        <end position="40"/>
    </location>
</feature>
<dbReference type="PANTHER" id="PTHR40943:SF2">
    <property type="entry name" value="(S)-UREIDOGLYCINE AMINOHYDROLASE CUPIN DOMAIN-CONTAINING PROTEIN"/>
    <property type="match status" value="1"/>
</dbReference>
<dbReference type="RefSeq" id="WP_181068173.1">
    <property type="nucleotide sequence ID" value="NZ_BMYB01000009.1"/>
</dbReference>
<dbReference type="Proteomes" id="UP000242231">
    <property type="component" value="Unassembled WGS sequence"/>
</dbReference>
<dbReference type="SUPFAM" id="SSF51182">
    <property type="entry name" value="RmlC-like cupins"/>
    <property type="match status" value="1"/>
</dbReference>
<dbReference type="EMBL" id="MPZM01000006">
    <property type="protein sequence ID" value="PPL17551.1"/>
    <property type="molecule type" value="Genomic_DNA"/>
</dbReference>
<dbReference type="AlphaFoldDB" id="A0A2P5TPE7"/>
<reference evidence="4" key="1">
    <citation type="submission" date="2016-11" db="EMBL/GenBank/DDBJ databases">
        <authorList>
            <person name="Sisinthy S."/>
            <person name="Ara S."/>
            <person name="Gundlapally S.R."/>
        </authorList>
    </citation>
    <scope>NUCLEOTIDE SEQUENCE [LARGE SCALE GENOMIC DNA]</scope>
    <source>
        <strain evidence="4">V1-41</strain>
    </source>
</reference>
<evidence type="ECO:0000256" key="1">
    <source>
        <dbReference type="SAM" id="MobiDB-lite"/>
    </source>
</evidence>
<dbReference type="Gene3D" id="2.60.120.10">
    <property type="entry name" value="Jelly Rolls"/>
    <property type="match status" value="1"/>
</dbReference>
<name>A0A2P5TPE7_9GAMM</name>
<feature type="domain" description="(S)-ureidoglycine aminohydrolase cupin" evidence="2">
    <location>
        <begin position="46"/>
        <end position="115"/>
    </location>
</feature>
<evidence type="ECO:0000259" key="2">
    <source>
        <dbReference type="Pfam" id="PF05899"/>
    </source>
</evidence>
<evidence type="ECO:0000313" key="4">
    <source>
        <dbReference type="Proteomes" id="UP000242231"/>
    </source>
</evidence>
<dbReference type="InterPro" id="IPR011051">
    <property type="entry name" value="RmlC_Cupin_sf"/>
</dbReference>
<protein>
    <recommendedName>
        <fullName evidence="2">(S)-ureidoglycine aminohydrolase cupin domain-containing protein</fullName>
    </recommendedName>
</protein>
<comment type="caution">
    <text evidence="3">The sequence shown here is derived from an EMBL/GenBank/DDBJ whole genome shotgun (WGS) entry which is preliminary data.</text>
</comment>
<dbReference type="InterPro" id="IPR014710">
    <property type="entry name" value="RmlC-like_jellyroll"/>
</dbReference>
<dbReference type="InterPro" id="IPR008579">
    <property type="entry name" value="UGlyAH_Cupin_dom"/>
</dbReference>
<evidence type="ECO:0000313" key="3">
    <source>
        <dbReference type="EMBL" id="PPL17551.1"/>
    </source>
</evidence>
<organism evidence="3 4">
    <name type="scientific">Oceanisphaera arctica</name>
    <dbReference type="NCBI Taxonomy" id="641510"/>
    <lineage>
        <taxon>Bacteria</taxon>
        <taxon>Pseudomonadati</taxon>
        <taxon>Pseudomonadota</taxon>
        <taxon>Gammaproteobacteria</taxon>
        <taxon>Aeromonadales</taxon>
        <taxon>Aeromonadaceae</taxon>
        <taxon>Oceanisphaera</taxon>
    </lineage>
</organism>
<proteinExistence type="predicted"/>
<keyword evidence="4" id="KW-1185">Reference proteome</keyword>